<comment type="caution">
    <text evidence="1">The sequence shown here is derived from an EMBL/GenBank/DDBJ whole genome shotgun (WGS) entry which is preliminary data.</text>
</comment>
<reference evidence="1 2" key="1">
    <citation type="journal article" date="2017" name="Curr. Biol.">
        <title>Genome architecture and evolution of a unichromosomal asexual nematode.</title>
        <authorList>
            <person name="Fradin H."/>
            <person name="Zegar C."/>
            <person name="Gutwein M."/>
            <person name="Lucas J."/>
            <person name="Kovtun M."/>
            <person name="Corcoran D."/>
            <person name="Baugh L.R."/>
            <person name="Kiontke K."/>
            <person name="Gunsalus K."/>
            <person name="Fitch D.H."/>
            <person name="Piano F."/>
        </authorList>
    </citation>
    <scope>NUCLEOTIDE SEQUENCE [LARGE SCALE GENOMIC DNA]</scope>
    <source>
        <strain evidence="1">PF1309</strain>
    </source>
</reference>
<name>A0A2A2JW41_9BILA</name>
<dbReference type="EMBL" id="LIAE01010187">
    <property type="protein sequence ID" value="PAV65894.1"/>
    <property type="molecule type" value="Genomic_DNA"/>
</dbReference>
<accession>A0A2A2JW41</accession>
<gene>
    <name evidence="1" type="ORF">WR25_15571</name>
</gene>
<dbReference type="Proteomes" id="UP000218231">
    <property type="component" value="Unassembled WGS sequence"/>
</dbReference>
<organism evidence="1 2">
    <name type="scientific">Diploscapter pachys</name>
    <dbReference type="NCBI Taxonomy" id="2018661"/>
    <lineage>
        <taxon>Eukaryota</taxon>
        <taxon>Metazoa</taxon>
        <taxon>Ecdysozoa</taxon>
        <taxon>Nematoda</taxon>
        <taxon>Chromadorea</taxon>
        <taxon>Rhabditida</taxon>
        <taxon>Rhabditina</taxon>
        <taxon>Rhabditomorpha</taxon>
        <taxon>Rhabditoidea</taxon>
        <taxon>Rhabditidae</taxon>
        <taxon>Diploscapter</taxon>
    </lineage>
</organism>
<dbReference type="AlphaFoldDB" id="A0A2A2JW41"/>
<protein>
    <submittedName>
        <fullName evidence="1">Uncharacterized protein</fullName>
    </submittedName>
</protein>
<proteinExistence type="predicted"/>
<evidence type="ECO:0000313" key="1">
    <source>
        <dbReference type="EMBL" id="PAV65894.1"/>
    </source>
</evidence>
<keyword evidence="2" id="KW-1185">Reference proteome</keyword>
<evidence type="ECO:0000313" key="2">
    <source>
        <dbReference type="Proteomes" id="UP000218231"/>
    </source>
</evidence>
<sequence length="271" mass="30345">MDSHLYPFPCSEIAPDFCEDCQRLVVPINGIHAVFQLNVIFIGETRGQVDIERCTQELREASGPLPQIDRHDVKSLTIELNYEGDLPAVERSFSKLSDFREPGQLVNRARLPILNADVEVHVGNRAPVADFSDELEHASHGFAPEAERLGAPHDFSRHVVQHQRFQGVRIREHDLLDHTGRRAKNLHLTPSALGHVHDRIEQGRPLNGDVGHVQLQALPMLEQRVETSGSHAGISSTDSHGKLDVFLRVHLENRAVVRIVPGDYIEARVSL</sequence>